<evidence type="ECO:0000313" key="1">
    <source>
        <dbReference type="EMBL" id="URZ09433.1"/>
    </source>
</evidence>
<organism evidence="1 2">
    <name type="scientific">Clostridium felsineum</name>
    <dbReference type="NCBI Taxonomy" id="36839"/>
    <lineage>
        <taxon>Bacteria</taxon>
        <taxon>Bacillati</taxon>
        <taxon>Bacillota</taxon>
        <taxon>Clostridia</taxon>
        <taxon>Eubacteriales</taxon>
        <taxon>Clostridiaceae</taxon>
        <taxon>Clostridium</taxon>
    </lineage>
</organism>
<dbReference type="STRING" id="84029.CROST_32750"/>
<dbReference type="KEGG" id="crw:CROST_001040"/>
<keyword evidence="2" id="KW-1185">Reference proteome</keyword>
<gene>
    <name evidence="1" type="ORF">CROST_001040</name>
</gene>
<dbReference type="Proteomes" id="UP000190951">
    <property type="component" value="Chromosome"/>
</dbReference>
<dbReference type="Pfam" id="PF10057">
    <property type="entry name" value="MpsC"/>
    <property type="match status" value="1"/>
</dbReference>
<name>A0A1S8L1F1_9CLOT</name>
<accession>A0A1S8L1F1</accession>
<dbReference type="AlphaFoldDB" id="A0A1S8L1F1"/>
<protein>
    <submittedName>
        <fullName evidence="1">Uncharacterized protein</fullName>
    </submittedName>
</protein>
<evidence type="ECO:0000313" key="2">
    <source>
        <dbReference type="Proteomes" id="UP000190951"/>
    </source>
</evidence>
<dbReference type="InterPro" id="IPR018745">
    <property type="entry name" value="MpsC"/>
</dbReference>
<dbReference type="EMBL" id="CP096983">
    <property type="protein sequence ID" value="URZ09433.1"/>
    <property type="molecule type" value="Genomic_DNA"/>
</dbReference>
<sequence length="117" mass="13928">MLQKYEKTEFQERIKRLVVKIVKHYRGKGPDYVKVKIIDDNNFNIEIKGILSNLSEILVDEGATDLVTNYWKVMKPHLEKSFYDDVKAELGQGFQYAWKIYNFKNKERTIEINIKLI</sequence>
<dbReference type="RefSeq" id="WP_077833545.1">
    <property type="nucleotide sequence ID" value="NZ_CP096983.1"/>
</dbReference>
<reference evidence="1 2" key="1">
    <citation type="submission" date="2022-04" db="EMBL/GenBank/DDBJ databases">
        <title>Genome sequence of C. roseum typestrain.</title>
        <authorList>
            <person name="Poehlein A."/>
            <person name="Schoch T."/>
            <person name="Duerre P."/>
            <person name="Daniel R."/>
        </authorList>
    </citation>
    <scope>NUCLEOTIDE SEQUENCE [LARGE SCALE GENOMIC DNA]</scope>
    <source>
        <strain evidence="1 2">DSM 7320</strain>
    </source>
</reference>
<proteinExistence type="predicted"/>